<dbReference type="EMBL" id="ML734979">
    <property type="protein sequence ID" value="KAB8204539.1"/>
    <property type="molecule type" value="Genomic_DNA"/>
</dbReference>
<dbReference type="SUPFAM" id="SSF52833">
    <property type="entry name" value="Thioredoxin-like"/>
    <property type="match status" value="1"/>
</dbReference>
<evidence type="ECO:0000256" key="7">
    <source>
        <dbReference type="ARBA" id="ARBA00023014"/>
    </source>
</evidence>
<dbReference type="GO" id="GO:0008137">
    <property type="term" value="F:NADH dehydrogenase (ubiquinone) activity"/>
    <property type="evidence" value="ECO:0007669"/>
    <property type="project" value="UniProtKB-ARBA"/>
</dbReference>
<dbReference type="InterPro" id="IPR002023">
    <property type="entry name" value="NuoE-like"/>
</dbReference>
<evidence type="ECO:0000256" key="9">
    <source>
        <dbReference type="ARBA" id="ARBA00034078"/>
    </source>
</evidence>
<keyword evidence="7" id="KW-0411">Iron-sulfur</keyword>
<keyword evidence="6" id="KW-0408">Iron</keyword>
<evidence type="ECO:0000313" key="11">
    <source>
        <dbReference type="EMBL" id="KAB8204539.1"/>
    </source>
</evidence>
<sequence length="402" mass="44190">MSSDSASASGRYKLVFFVPHSHLEACKEAIFATGAGTFPGGKYTKCCFQMPGQGQFLPSDEANPAIGAAGALETVEEMKVEVMCFGRSIMLQAVDALIKAHPYEEVAYEVYKLEECRSPPPPSTHIPSLPPAMASKFFPAVPRVGRQFFQRAPKTQCRPFSAGPQRCSDSLSVHRNKPTNNPSIPFTFNEQNQRLIDEILKRYPPQYKKAAVMPLLDLGQRQHGFTSISVMNEVARLLEMPPMRVYEVATFYTMYNREPVGKYFVQLCTTTPCQLGGCGSTKILEAIEEHLGITSGHTTEDGLFTLLEVECLGACVNAPMVQINDDYYEDLTPESMKTLLTALKESATATDAGKTVQIPAPGPLSGRNTCENSAGLTNLKNPVWDPETMMRKDGALDQPQQQ</sequence>
<dbReference type="NCBIfam" id="NF005725">
    <property type="entry name" value="PRK07539.1-5"/>
    <property type="match status" value="1"/>
</dbReference>
<dbReference type="FunFam" id="1.10.10.1590:FF:000001">
    <property type="entry name" value="NADH-quinone oxidoreductase subunit E"/>
    <property type="match status" value="1"/>
</dbReference>
<dbReference type="CDD" id="cd03064">
    <property type="entry name" value="TRX_Fd_NuoE"/>
    <property type="match status" value="1"/>
</dbReference>
<dbReference type="Gene3D" id="3.30.70.120">
    <property type="match status" value="1"/>
</dbReference>
<dbReference type="InterPro" id="IPR015867">
    <property type="entry name" value="N-reg_PII/ATP_PRibTrfase_C"/>
</dbReference>
<keyword evidence="8" id="KW-0520">NAD</keyword>
<dbReference type="InterPro" id="IPR042128">
    <property type="entry name" value="NuoE_dom"/>
</dbReference>
<dbReference type="GO" id="GO:0046872">
    <property type="term" value="F:metal ion binding"/>
    <property type="evidence" value="ECO:0007669"/>
    <property type="project" value="UniProtKB-KW"/>
</dbReference>
<dbReference type="InterPro" id="IPR041921">
    <property type="entry name" value="NuoE_N"/>
</dbReference>
<dbReference type="GO" id="GO:0016491">
    <property type="term" value="F:oxidoreductase activity"/>
    <property type="evidence" value="ECO:0007669"/>
    <property type="project" value="InterPro"/>
</dbReference>
<dbReference type="PANTHER" id="PTHR10371:SF3">
    <property type="entry name" value="NADH DEHYDROGENASE [UBIQUINONE] FLAVOPROTEIN 2, MITOCHONDRIAL"/>
    <property type="match status" value="1"/>
</dbReference>
<evidence type="ECO:0000256" key="8">
    <source>
        <dbReference type="ARBA" id="ARBA00023027"/>
    </source>
</evidence>
<name>A0A5N6DHP2_ASPPA</name>
<dbReference type="NCBIfam" id="TIGR01958">
    <property type="entry name" value="nuoE_fam"/>
    <property type="match status" value="1"/>
</dbReference>
<keyword evidence="5" id="KW-1278">Translocase</keyword>
<evidence type="ECO:0000256" key="1">
    <source>
        <dbReference type="ARBA" id="ARBA00010643"/>
    </source>
</evidence>
<gene>
    <name evidence="11" type="ORF">BDV34DRAFT_213809</name>
</gene>
<dbReference type="OMA" id="ERTMHYL"/>
<dbReference type="PROSITE" id="PS01099">
    <property type="entry name" value="COMPLEX1_24K"/>
    <property type="match status" value="1"/>
</dbReference>
<dbReference type="GO" id="GO:0005743">
    <property type="term" value="C:mitochondrial inner membrane"/>
    <property type="evidence" value="ECO:0007669"/>
    <property type="project" value="UniProtKB-ARBA"/>
</dbReference>
<dbReference type="GO" id="GO:0006120">
    <property type="term" value="P:mitochondrial electron transport, NADH to ubiquinone"/>
    <property type="evidence" value="ECO:0007669"/>
    <property type="project" value="UniProtKB-ARBA"/>
</dbReference>
<feature type="compositionally biased region" description="Polar residues" evidence="10">
    <location>
        <begin position="366"/>
        <end position="380"/>
    </location>
</feature>
<reference evidence="11 12" key="1">
    <citation type="submission" date="2019-04" db="EMBL/GenBank/DDBJ databases">
        <title>Fungal friends and foes A comparative genomics study of 23 Aspergillus species from section Flavi.</title>
        <authorList>
            <consortium name="DOE Joint Genome Institute"/>
            <person name="Kjaerbolling I."/>
            <person name="Vesth T.C."/>
            <person name="Frisvad J.C."/>
            <person name="Nybo J.L."/>
            <person name="Theobald S."/>
            <person name="Kildgaard S."/>
            <person name="Petersen T.I."/>
            <person name="Kuo A."/>
            <person name="Sato A."/>
            <person name="Lyhne E.K."/>
            <person name="Kogle M.E."/>
            <person name="Wiebenga A."/>
            <person name="Kun R.S."/>
            <person name="Lubbers R.J."/>
            <person name="Makela M.R."/>
            <person name="Barry K."/>
            <person name="Chovatia M."/>
            <person name="Clum A."/>
            <person name="Daum C."/>
            <person name="Haridas S."/>
            <person name="He G."/>
            <person name="LaButti K."/>
            <person name="Lipzen A."/>
            <person name="Mondo S."/>
            <person name="Pangilinan J."/>
            <person name="Riley R."/>
            <person name="Salamov A."/>
            <person name="Simmons B.A."/>
            <person name="Magnuson J.K."/>
            <person name="Henrissat B."/>
            <person name="Mortensen U.H."/>
            <person name="Larsen T.O."/>
            <person name="De vries R.P."/>
            <person name="Grigoriev I.V."/>
            <person name="Machida M."/>
            <person name="Baker S.E."/>
            <person name="Andersen M.R."/>
        </authorList>
    </citation>
    <scope>NUCLEOTIDE SEQUENCE [LARGE SCALE GENOMIC DNA]</scope>
    <source>
        <strain evidence="11 12">CBS 117618</strain>
    </source>
</reference>
<comment type="similarity">
    <text evidence="1">Belongs to the complex I 24 kDa subunit family.</text>
</comment>
<feature type="region of interest" description="Disordered" evidence="10">
    <location>
        <begin position="360"/>
        <end position="402"/>
    </location>
</feature>
<protein>
    <recommendedName>
        <fullName evidence="2">ATP phosphoribosyltransferase</fullName>
    </recommendedName>
</protein>
<dbReference type="InterPro" id="IPR036249">
    <property type="entry name" value="Thioredoxin-like_sf"/>
</dbReference>
<dbReference type="GO" id="GO:1902494">
    <property type="term" value="C:catalytic complex"/>
    <property type="evidence" value="ECO:0007669"/>
    <property type="project" value="UniProtKB-ARBA"/>
</dbReference>
<dbReference type="AlphaFoldDB" id="A0A5N6DHP2"/>
<dbReference type="GO" id="GO:0098796">
    <property type="term" value="C:membrane protein complex"/>
    <property type="evidence" value="ECO:0007669"/>
    <property type="project" value="UniProtKB-ARBA"/>
</dbReference>
<dbReference type="InterPro" id="IPR036069">
    <property type="entry name" value="DUF34/NIF3_sf"/>
</dbReference>
<accession>A0A5N6DHP2</accession>
<evidence type="ECO:0000256" key="3">
    <source>
        <dbReference type="ARBA" id="ARBA00022714"/>
    </source>
</evidence>
<dbReference type="Gene3D" id="3.40.30.10">
    <property type="entry name" value="Glutaredoxin"/>
    <property type="match status" value="1"/>
</dbReference>
<dbReference type="VEuPathDB" id="FungiDB:BDV34DRAFT_213809"/>
<evidence type="ECO:0000256" key="6">
    <source>
        <dbReference type="ARBA" id="ARBA00023004"/>
    </source>
</evidence>
<keyword evidence="3" id="KW-0001">2Fe-2S</keyword>
<evidence type="ECO:0000313" key="12">
    <source>
        <dbReference type="Proteomes" id="UP000326532"/>
    </source>
</evidence>
<evidence type="ECO:0000256" key="10">
    <source>
        <dbReference type="SAM" id="MobiDB-lite"/>
    </source>
</evidence>
<comment type="cofactor">
    <cofactor evidence="9">
        <name>[2Fe-2S] cluster</name>
        <dbReference type="ChEBI" id="CHEBI:190135"/>
    </cofactor>
</comment>
<evidence type="ECO:0000256" key="4">
    <source>
        <dbReference type="ARBA" id="ARBA00022723"/>
    </source>
</evidence>
<dbReference type="FunFam" id="3.40.30.10:FF:000022">
    <property type="entry name" value="NADH dehydrogenase flavoprotein 2, mitochondrial"/>
    <property type="match status" value="1"/>
</dbReference>
<dbReference type="Proteomes" id="UP000326532">
    <property type="component" value="Unassembled WGS sequence"/>
</dbReference>
<dbReference type="SUPFAM" id="SSF102705">
    <property type="entry name" value="NIF3 (NGG1p interacting factor 3)-like"/>
    <property type="match status" value="1"/>
</dbReference>
<organism evidence="11 12">
    <name type="scientific">Aspergillus parasiticus</name>
    <dbReference type="NCBI Taxonomy" id="5067"/>
    <lineage>
        <taxon>Eukaryota</taxon>
        <taxon>Fungi</taxon>
        <taxon>Dikarya</taxon>
        <taxon>Ascomycota</taxon>
        <taxon>Pezizomycotina</taxon>
        <taxon>Eurotiomycetes</taxon>
        <taxon>Eurotiomycetidae</taxon>
        <taxon>Eurotiales</taxon>
        <taxon>Aspergillaceae</taxon>
        <taxon>Aspergillus</taxon>
        <taxon>Aspergillus subgen. Circumdati</taxon>
    </lineage>
</organism>
<dbReference type="PANTHER" id="PTHR10371">
    <property type="entry name" value="NADH DEHYDROGENASE UBIQUINONE FLAVOPROTEIN 2, MITOCHONDRIAL"/>
    <property type="match status" value="1"/>
</dbReference>
<evidence type="ECO:0000256" key="5">
    <source>
        <dbReference type="ARBA" id="ARBA00022967"/>
    </source>
</evidence>
<keyword evidence="4" id="KW-0479">Metal-binding</keyword>
<proteinExistence type="inferred from homology"/>
<keyword evidence="12" id="KW-1185">Reference proteome</keyword>
<dbReference type="Pfam" id="PF01257">
    <property type="entry name" value="2Fe-2S_thioredx"/>
    <property type="match status" value="1"/>
</dbReference>
<evidence type="ECO:0000256" key="2">
    <source>
        <dbReference type="ARBA" id="ARBA00020998"/>
    </source>
</evidence>
<dbReference type="Gene3D" id="1.10.10.1590">
    <property type="entry name" value="NADH-quinone oxidoreductase subunit E"/>
    <property type="match status" value="1"/>
</dbReference>
<dbReference type="GO" id="GO:0051537">
    <property type="term" value="F:2 iron, 2 sulfur cluster binding"/>
    <property type="evidence" value="ECO:0007669"/>
    <property type="project" value="UniProtKB-KW"/>
</dbReference>